<evidence type="ECO:0000259" key="2">
    <source>
        <dbReference type="Pfam" id="PF04069"/>
    </source>
</evidence>
<name>A0A1B7M1M1_9MICC</name>
<proteinExistence type="predicted"/>
<dbReference type="AlphaFoldDB" id="A0A1B7M1M1"/>
<dbReference type="SUPFAM" id="SSF53850">
    <property type="entry name" value="Periplasmic binding protein-like II"/>
    <property type="match status" value="1"/>
</dbReference>
<dbReference type="EMBL" id="LXEY01000011">
    <property type="protein sequence ID" value="OAV62496.1"/>
    <property type="molecule type" value="Genomic_DNA"/>
</dbReference>
<dbReference type="STRING" id="1837282.A6F49_06005"/>
<accession>A0A1B7M1M1</accession>
<dbReference type="RefSeq" id="WP_043056970.1">
    <property type="nucleotide sequence ID" value="NZ_LXEY01000011.1"/>
</dbReference>
<dbReference type="PROSITE" id="PS51257">
    <property type="entry name" value="PROKAR_LIPOPROTEIN"/>
    <property type="match status" value="1"/>
</dbReference>
<comment type="caution">
    <text evidence="3">The sequence shown here is derived from an EMBL/GenBank/DDBJ whole genome shotgun (WGS) entry which is preliminary data.</text>
</comment>
<dbReference type="CDD" id="cd13606">
    <property type="entry name" value="PBP2_ProX_like"/>
    <property type="match status" value="1"/>
</dbReference>
<feature type="chain" id="PRO_5039015175" evidence="1">
    <location>
        <begin position="32"/>
        <end position="312"/>
    </location>
</feature>
<dbReference type="Pfam" id="PF04069">
    <property type="entry name" value="OpuAC"/>
    <property type="match status" value="1"/>
</dbReference>
<dbReference type="Gene3D" id="3.40.190.10">
    <property type="entry name" value="Periplasmic binding protein-like II"/>
    <property type="match status" value="1"/>
</dbReference>
<evidence type="ECO:0000313" key="4">
    <source>
        <dbReference type="Proteomes" id="UP000078292"/>
    </source>
</evidence>
<dbReference type="InterPro" id="IPR007210">
    <property type="entry name" value="ABC_Gly_betaine_transp_sub-bd"/>
</dbReference>
<sequence>MASPRTTRKPARGRSWIAVTSLLALTLTACGANSDPLEQAGAQVDDDTIVIGSQAYYSNEIIAEIYAQVLEDTGFSVQRDFQIGQREVYMPELEAGTIDLIPDYTGNLVQYYADEAETGTPEQVHQQVIDALPEGLQALDFAAATDQDSYTVTADTAAQYDLTSIGDLTNLGDAVTMAANSEFETRPYGPDGALERYGVTVEVIGVEDSGGPLTVGALTDGDVDVADIYTSSPAIEDNNLVVLEDPEFLILPQNVVPIATDELPDKAVSAINAVQAELGPDDLIELNAQSVNEQAAAADIASAWLADHDLSN</sequence>
<feature type="domain" description="ABC-type glycine betaine transport system substrate-binding" evidence="2">
    <location>
        <begin position="47"/>
        <end position="306"/>
    </location>
</feature>
<dbReference type="Proteomes" id="UP000078292">
    <property type="component" value="Unassembled WGS sequence"/>
</dbReference>
<organism evidence="3 4">
    <name type="scientific">Enteractinococcus helveticum</name>
    <dbReference type="NCBI Taxonomy" id="1837282"/>
    <lineage>
        <taxon>Bacteria</taxon>
        <taxon>Bacillati</taxon>
        <taxon>Actinomycetota</taxon>
        <taxon>Actinomycetes</taxon>
        <taxon>Micrococcales</taxon>
        <taxon>Micrococcaceae</taxon>
    </lineage>
</organism>
<reference evidence="3 4" key="1">
    <citation type="submission" date="2016-04" db="EMBL/GenBank/DDBJ databases">
        <title>First whole genome shotgun sequence of the bacterium Enteractinococcus sp. strain UASWS1574.</title>
        <authorList>
            <person name="Crovadore J."/>
            <person name="Chablais R."/>
            <person name="Lefort F."/>
        </authorList>
    </citation>
    <scope>NUCLEOTIDE SEQUENCE [LARGE SCALE GENOMIC DNA]</scope>
    <source>
        <strain evidence="3 4">UASWS1574</strain>
    </source>
</reference>
<dbReference type="Gene3D" id="3.40.190.120">
    <property type="entry name" value="Osmoprotection protein (prox), domain 2"/>
    <property type="match status" value="1"/>
</dbReference>
<feature type="signal peptide" evidence="1">
    <location>
        <begin position="1"/>
        <end position="31"/>
    </location>
</feature>
<evidence type="ECO:0000256" key="1">
    <source>
        <dbReference type="SAM" id="SignalP"/>
    </source>
</evidence>
<dbReference type="GO" id="GO:0043190">
    <property type="term" value="C:ATP-binding cassette (ABC) transporter complex"/>
    <property type="evidence" value="ECO:0007669"/>
    <property type="project" value="InterPro"/>
</dbReference>
<gene>
    <name evidence="3" type="ORF">A6F49_06005</name>
</gene>
<dbReference type="OrthoDB" id="9781705at2"/>
<keyword evidence="4" id="KW-1185">Reference proteome</keyword>
<evidence type="ECO:0000313" key="3">
    <source>
        <dbReference type="EMBL" id="OAV62496.1"/>
    </source>
</evidence>
<protein>
    <submittedName>
        <fullName evidence="3">Glycine/betaine ABC transporter</fullName>
    </submittedName>
</protein>
<dbReference type="GO" id="GO:0022857">
    <property type="term" value="F:transmembrane transporter activity"/>
    <property type="evidence" value="ECO:0007669"/>
    <property type="project" value="InterPro"/>
</dbReference>
<keyword evidence="1" id="KW-0732">Signal</keyword>